<feature type="region of interest" description="Disordered" evidence="2">
    <location>
        <begin position="1"/>
        <end position="27"/>
    </location>
</feature>
<dbReference type="InterPro" id="IPR005112">
    <property type="entry name" value="dDENN_dom"/>
</dbReference>
<proteinExistence type="predicted"/>
<name>A0A7K8ZH43_9PASS</name>
<accession>A0A7K8ZH43</accession>
<dbReference type="SMART" id="SM00801">
    <property type="entry name" value="dDENN"/>
    <property type="match status" value="1"/>
</dbReference>
<feature type="non-terminal residue" evidence="4">
    <location>
        <position position="1"/>
    </location>
</feature>
<gene>
    <name evidence="4" type="primary">Dennd2d</name>
    <name evidence="4" type="ORF">GRAVAR_R13218</name>
</gene>
<evidence type="ECO:0000313" key="4">
    <source>
        <dbReference type="EMBL" id="NXG15092.1"/>
    </source>
</evidence>
<dbReference type="EMBL" id="VWZG01002278">
    <property type="protein sequence ID" value="NXG15092.1"/>
    <property type="molecule type" value="Genomic_DNA"/>
</dbReference>
<dbReference type="Pfam" id="PF02141">
    <property type="entry name" value="DENN"/>
    <property type="match status" value="1"/>
</dbReference>
<sequence length="431" mass="48421">ATEGKNEVPAGENTPPRAPQGKAGERSSVLSSGGQFFFEYLVVVSLKKVSDGGYEPKITYQFPKRENLLRGQKEEEERLLKAIPLFCFPDGNNWAPVTEFPRCCPTVGSWDGKCSGPFPVPFQPSGRGVRLPEVFCIISCLGCFGLFSKILDEVEKRRQISMAVIYPFMQGLRESPFPAPGKSVTIKSFIPESGTELIELTRPVDAHLEHVEFQALLQRLSPQLILHIFASAVLERRLIFLAEELSVLSQCIHAVAALLYPFSWAHTYIPVVPECLLDTVCCPTPFMVGVQMRHREQVLEQPMEEALMVDLCQGKIIRAVGDEEQILPLKLQNEVLTSLSRHNSNNNVHSSEQVNALVSEAFVHFFVRLVGHYRSHIKWGKGGHGTFQEQPFCKALSSKSCRRFLKKFVKTNMFSLFIEEAEKSRIPQEGE</sequence>
<dbReference type="InterPro" id="IPR001194">
    <property type="entry name" value="cDENN_dom"/>
</dbReference>
<keyword evidence="1" id="KW-0344">Guanine-nucleotide releasing factor</keyword>
<dbReference type="InterPro" id="IPR043153">
    <property type="entry name" value="DENN_C"/>
</dbReference>
<dbReference type="InterPro" id="IPR005113">
    <property type="entry name" value="uDENN_dom"/>
</dbReference>
<evidence type="ECO:0000256" key="1">
    <source>
        <dbReference type="ARBA" id="ARBA00022658"/>
    </source>
</evidence>
<dbReference type="FunFam" id="3.40.50.11500:FF:000004">
    <property type="entry name" value="DENN domain-containing protein 2C isoform X1"/>
    <property type="match status" value="1"/>
</dbReference>
<dbReference type="GO" id="GO:0005654">
    <property type="term" value="C:nucleoplasm"/>
    <property type="evidence" value="ECO:0007669"/>
    <property type="project" value="TreeGrafter"/>
</dbReference>
<dbReference type="PANTHER" id="PTHR15288">
    <property type="entry name" value="DENN DOMAIN-CONTAINING PROTEIN 2"/>
    <property type="match status" value="1"/>
</dbReference>
<dbReference type="InterPro" id="IPR037516">
    <property type="entry name" value="Tripartite_DENN"/>
</dbReference>
<feature type="domain" description="UDENN" evidence="3">
    <location>
        <begin position="39"/>
        <end position="428"/>
    </location>
</feature>
<keyword evidence="5" id="KW-1185">Reference proteome</keyword>
<reference evidence="4 5" key="1">
    <citation type="submission" date="2019-09" db="EMBL/GenBank/DDBJ databases">
        <title>Bird 10,000 Genomes (B10K) Project - Family phase.</title>
        <authorList>
            <person name="Zhang G."/>
        </authorList>
    </citation>
    <scope>NUCLEOTIDE SEQUENCE [LARGE SCALE GENOMIC DNA]</scope>
    <source>
        <strain evidence="4">B10K-DU-001-02</strain>
        <tissue evidence="4">Muscle</tissue>
    </source>
</reference>
<dbReference type="PROSITE" id="PS50211">
    <property type="entry name" value="DENN"/>
    <property type="match status" value="1"/>
</dbReference>
<dbReference type="Proteomes" id="UP000591535">
    <property type="component" value="Unassembled WGS sequence"/>
</dbReference>
<dbReference type="GO" id="GO:0005829">
    <property type="term" value="C:cytosol"/>
    <property type="evidence" value="ECO:0007669"/>
    <property type="project" value="TreeGrafter"/>
</dbReference>
<dbReference type="Gene3D" id="3.30.450.200">
    <property type="match status" value="1"/>
</dbReference>
<dbReference type="SMART" id="SM00799">
    <property type="entry name" value="DENN"/>
    <property type="match status" value="1"/>
</dbReference>
<feature type="non-terminal residue" evidence="4">
    <location>
        <position position="431"/>
    </location>
</feature>
<dbReference type="InterPro" id="IPR051942">
    <property type="entry name" value="DENN_domain_containing_2"/>
</dbReference>
<dbReference type="Pfam" id="PF03455">
    <property type="entry name" value="dDENN"/>
    <property type="match status" value="1"/>
</dbReference>
<evidence type="ECO:0000256" key="2">
    <source>
        <dbReference type="SAM" id="MobiDB-lite"/>
    </source>
</evidence>
<dbReference type="GO" id="GO:0005085">
    <property type="term" value="F:guanyl-nucleotide exchange factor activity"/>
    <property type="evidence" value="ECO:0007669"/>
    <property type="project" value="UniProtKB-KW"/>
</dbReference>
<comment type="caution">
    <text evidence="4">The sequence shown here is derived from an EMBL/GenBank/DDBJ whole genome shotgun (WGS) entry which is preliminary data.</text>
</comment>
<dbReference type="Gene3D" id="3.40.50.11500">
    <property type="match status" value="1"/>
</dbReference>
<dbReference type="SMART" id="SM00800">
    <property type="entry name" value="uDENN"/>
    <property type="match status" value="1"/>
</dbReference>
<evidence type="ECO:0000313" key="5">
    <source>
        <dbReference type="Proteomes" id="UP000591535"/>
    </source>
</evidence>
<protein>
    <submittedName>
        <fullName evidence="4">DEN2D protein</fullName>
    </submittedName>
</protein>
<evidence type="ECO:0000259" key="3">
    <source>
        <dbReference type="PROSITE" id="PS50211"/>
    </source>
</evidence>
<dbReference type="AlphaFoldDB" id="A0A7K8ZH43"/>
<organism evidence="4 5">
    <name type="scientific">Grallaria varia</name>
    <name type="common">variegated antpitta</name>
    <dbReference type="NCBI Taxonomy" id="117165"/>
    <lineage>
        <taxon>Eukaryota</taxon>
        <taxon>Metazoa</taxon>
        <taxon>Chordata</taxon>
        <taxon>Craniata</taxon>
        <taxon>Vertebrata</taxon>
        <taxon>Euteleostomi</taxon>
        <taxon>Archelosauria</taxon>
        <taxon>Archosauria</taxon>
        <taxon>Dinosauria</taxon>
        <taxon>Saurischia</taxon>
        <taxon>Theropoda</taxon>
        <taxon>Coelurosauria</taxon>
        <taxon>Aves</taxon>
        <taxon>Neognathae</taxon>
        <taxon>Neoaves</taxon>
        <taxon>Telluraves</taxon>
        <taxon>Australaves</taxon>
        <taxon>Passeriformes</taxon>
        <taxon>Formicariidae</taxon>
        <taxon>Grallaria</taxon>
    </lineage>
</organism>
<dbReference type="PANTHER" id="PTHR15288:SF2">
    <property type="entry name" value="DENN DOMAIN-CONTAINING PROTEIN 2D"/>
    <property type="match status" value="1"/>
</dbReference>